<dbReference type="AlphaFoldDB" id="A0A8T3BMW3"/>
<evidence type="ECO:0000313" key="3">
    <source>
        <dbReference type="Proteomes" id="UP000829196"/>
    </source>
</evidence>
<proteinExistence type="predicted"/>
<sequence>MKKIILLLWVKACISLRRRAGQLASPVPLGSVTEKAKNTPAFRLLSQSLCSVRSPPDTKVAALSPVSVWFPSSRKEPKLLRLLFSHVTRNPSTCLTQPLLPIIPVRPVLGKPEFLLPSPSRPPT</sequence>
<evidence type="ECO:0000256" key="1">
    <source>
        <dbReference type="SAM" id="SignalP"/>
    </source>
</evidence>
<evidence type="ECO:0000313" key="2">
    <source>
        <dbReference type="EMBL" id="KAI0515829.1"/>
    </source>
</evidence>
<reference evidence="2" key="1">
    <citation type="journal article" date="2022" name="Front. Genet.">
        <title>Chromosome-Scale Assembly of the Dendrobium nobile Genome Provides Insights Into the Molecular Mechanism of the Biosynthesis of the Medicinal Active Ingredient of Dendrobium.</title>
        <authorList>
            <person name="Xu Q."/>
            <person name="Niu S.-C."/>
            <person name="Li K.-L."/>
            <person name="Zheng P.-J."/>
            <person name="Zhang X.-J."/>
            <person name="Jia Y."/>
            <person name="Liu Y."/>
            <person name="Niu Y.-X."/>
            <person name="Yu L.-H."/>
            <person name="Chen D.-F."/>
            <person name="Zhang G.-Q."/>
        </authorList>
    </citation>
    <scope>NUCLEOTIDE SEQUENCE</scope>
    <source>
        <tissue evidence="2">Leaf</tissue>
    </source>
</reference>
<comment type="caution">
    <text evidence="2">The sequence shown here is derived from an EMBL/GenBank/DDBJ whole genome shotgun (WGS) entry which is preliminary data.</text>
</comment>
<gene>
    <name evidence="2" type="ORF">KFK09_008497</name>
</gene>
<accession>A0A8T3BMW3</accession>
<dbReference type="Proteomes" id="UP000829196">
    <property type="component" value="Unassembled WGS sequence"/>
</dbReference>
<dbReference type="EMBL" id="JAGYWB010000007">
    <property type="protein sequence ID" value="KAI0515829.1"/>
    <property type="molecule type" value="Genomic_DNA"/>
</dbReference>
<name>A0A8T3BMW3_DENNO</name>
<feature type="signal peptide" evidence="1">
    <location>
        <begin position="1"/>
        <end position="20"/>
    </location>
</feature>
<protein>
    <recommendedName>
        <fullName evidence="4">Secreted protein</fullName>
    </recommendedName>
</protein>
<feature type="chain" id="PRO_5035911721" description="Secreted protein" evidence="1">
    <location>
        <begin position="21"/>
        <end position="124"/>
    </location>
</feature>
<keyword evidence="1" id="KW-0732">Signal</keyword>
<organism evidence="2 3">
    <name type="scientific">Dendrobium nobile</name>
    <name type="common">Orchid</name>
    <dbReference type="NCBI Taxonomy" id="94219"/>
    <lineage>
        <taxon>Eukaryota</taxon>
        <taxon>Viridiplantae</taxon>
        <taxon>Streptophyta</taxon>
        <taxon>Embryophyta</taxon>
        <taxon>Tracheophyta</taxon>
        <taxon>Spermatophyta</taxon>
        <taxon>Magnoliopsida</taxon>
        <taxon>Liliopsida</taxon>
        <taxon>Asparagales</taxon>
        <taxon>Orchidaceae</taxon>
        <taxon>Epidendroideae</taxon>
        <taxon>Malaxideae</taxon>
        <taxon>Dendrobiinae</taxon>
        <taxon>Dendrobium</taxon>
    </lineage>
</organism>
<keyword evidence="3" id="KW-1185">Reference proteome</keyword>
<evidence type="ECO:0008006" key="4">
    <source>
        <dbReference type="Google" id="ProtNLM"/>
    </source>
</evidence>